<dbReference type="AlphaFoldDB" id="V5H6H5"/>
<evidence type="ECO:0000313" key="2">
    <source>
        <dbReference type="EMBL" id="JAB72609.1"/>
    </source>
</evidence>
<reference evidence="2" key="1">
    <citation type="journal article" date="2015" name="Sci. Rep.">
        <title>Tissue- and time-dependent transcription in Ixodes ricinus salivary glands and midguts when blood feeding on the vertebrate host.</title>
        <authorList>
            <person name="Kotsyfakis M."/>
            <person name="Schwarz A."/>
            <person name="Erhart J."/>
            <person name="Ribeiro J.M."/>
        </authorList>
    </citation>
    <scope>NUCLEOTIDE SEQUENCE</scope>
    <source>
        <tissue evidence="2">Salivary gland and midgut</tissue>
    </source>
</reference>
<evidence type="ECO:0000256" key="1">
    <source>
        <dbReference type="SAM" id="SignalP"/>
    </source>
</evidence>
<protein>
    <submittedName>
        <fullName evidence="2">Putative secreted protein</fullName>
    </submittedName>
</protein>
<name>V5H6H5_IXORI</name>
<organism evidence="2">
    <name type="scientific">Ixodes ricinus</name>
    <name type="common">Common tick</name>
    <name type="synonym">Acarus ricinus</name>
    <dbReference type="NCBI Taxonomy" id="34613"/>
    <lineage>
        <taxon>Eukaryota</taxon>
        <taxon>Metazoa</taxon>
        <taxon>Ecdysozoa</taxon>
        <taxon>Arthropoda</taxon>
        <taxon>Chelicerata</taxon>
        <taxon>Arachnida</taxon>
        <taxon>Acari</taxon>
        <taxon>Parasitiformes</taxon>
        <taxon>Ixodida</taxon>
        <taxon>Ixodoidea</taxon>
        <taxon>Ixodidae</taxon>
        <taxon>Ixodinae</taxon>
        <taxon>Ixodes</taxon>
    </lineage>
</organism>
<sequence length="121" mass="13659">MELVVFFVVLILPALLNAASLSGTQYISDCEGYIFQGGSISCEHLGTYYDYFDPKECEVVCQNRGRPEFPKGVCSGGKVNCTSQVKETIERWNMDLKKKYLNTLNNLGYLLEMNNLGYGYE</sequence>
<dbReference type="EMBL" id="GANP01011859">
    <property type="protein sequence ID" value="JAB72609.1"/>
    <property type="molecule type" value="mRNA"/>
</dbReference>
<feature type="chain" id="PRO_5004734455" evidence="1">
    <location>
        <begin position="19"/>
        <end position="121"/>
    </location>
</feature>
<proteinExistence type="evidence at transcript level"/>
<accession>V5H6H5</accession>
<keyword evidence="1" id="KW-0732">Signal</keyword>
<feature type="signal peptide" evidence="1">
    <location>
        <begin position="1"/>
        <end position="18"/>
    </location>
</feature>